<organism evidence="1 3">
    <name type="scientific">Encephalitozoon hellem</name>
    <name type="common">Microsporidian parasite</name>
    <dbReference type="NCBI Taxonomy" id="27973"/>
    <lineage>
        <taxon>Eukaryota</taxon>
        <taxon>Fungi</taxon>
        <taxon>Fungi incertae sedis</taxon>
        <taxon>Microsporidia</taxon>
        <taxon>Unikaryonidae</taxon>
        <taxon>Encephalitozoon</taxon>
    </lineage>
</organism>
<dbReference type="Proteomes" id="UP001059546">
    <property type="component" value="Chromosome XI"/>
</dbReference>
<dbReference type="Proteomes" id="UP001217963">
    <property type="component" value="Chromosome XI"/>
</dbReference>
<name>A0A9Q9C582_ENCHE</name>
<evidence type="ECO:0000313" key="1">
    <source>
        <dbReference type="EMBL" id="UTX44386.1"/>
    </source>
</evidence>
<dbReference type="EMBL" id="CP075157">
    <property type="protein sequence ID" value="UTX44386.1"/>
    <property type="molecule type" value="Genomic_DNA"/>
</dbReference>
<reference evidence="2 4" key="2">
    <citation type="submission" date="2023-02" db="EMBL/GenBank/DDBJ databases">
        <title>Encephalitozoon hellem ATCC 50451 complete genome.</title>
        <authorList>
            <person name="Mascarenhas dos Santos A.C."/>
            <person name="Julian A.T."/>
            <person name="Pombert J.-F."/>
        </authorList>
    </citation>
    <scope>NUCLEOTIDE SEQUENCE [LARGE SCALE GENOMIC DNA]</scope>
    <source>
        <strain evidence="2 4">ATCC 50451</strain>
    </source>
</reference>
<keyword evidence="4" id="KW-1185">Reference proteome</keyword>
<evidence type="ECO:0000313" key="3">
    <source>
        <dbReference type="Proteomes" id="UP001059546"/>
    </source>
</evidence>
<proteinExistence type="predicted"/>
<gene>
    <name evidence="1" type="ORF">GPU96_11g21880</name>
    <name evidence="2" type="ORF">PFJ87_11g01240</name>
</gene>
<evidence type="ECO:0000313" key="4">
    <source>
        <dbReference type="Proteomes" id="UP001217963"/>
    </source>
</evidence>
<sequence>MGLGKEENNCQRLSDLDMEDLARKIDTFFSNRKTTNLMASSKKKVLQFAKSRGVNMNKSLIEVEEFPRNAYADELERFPVLKD</sequence>
<reference evidence="1" key="1">
    <citation type="submission" date="2021-05" db="EMBL/GenBank/DDBJ databases">
        <title>Encephalitozoon hellem ATCC 50604 Complete Genome.</title>
        <authorList>
            <person name="Mascarenhas dos Santos A.C."/>
            <person name="Julian A.T."/>
            <person name="Pombert J.-F."/>
        </authorList>
    </citation>
    <scope>NUCLEOTIDE SEQUENCE</scope>
    <source>
        <strain evidence="1">ATCC 50604</strain>
    </source>
</reference>
<evidence type="ECO:0000313" key="2">
    <source>
        <dbReference type="EMBL" id="WEL39887.1"/>
    </source>
</evidence>
<dbReference type="EMBL" id="CP119072">
    <property type="protein sequence ID" value="WEL39887.1"/>
    <property type="molecule type" value="Genomic_DNA"/>
</dbReference>
<dbReference type="OrthoDB" id="2192922at2759"/>
<dbReference type="AlphaFoldDB" id="A0A9Q9C582"/>
<protein>
    <submittedName>
        <fullName evidence="1">Uncharacterized protein</fullName>
    </submittedName>
</protein>
<accession>A0A9Q9C582</accession>